<name>Q3ARZ4_CHLCH</name>
<dbReference type="EMBL" id="CP000108">
    <property type="protein sequence ID" value="ABB28231.1"/>
    <property type="molecule type" value="Genomic_DNA"/>
</dbReference>
<dbReference type="InterPro" id="IPR021474">
    <property type="entry name" value="DUF3127"/>
</dbReference>
<sequence>MGAAWSGAFSFNHYKRTFVMQLTGKLIAILPEQTGAGKNGPWKKQDIVLETSGQYPKKVCVSFWGDKLDRQMLQLGTMLSISFDVESREYNGKWYTDVKGWKAEVAGRAESAPYGGGDDAGSWEPPAFEPTSSNEECPF</sequence>
<dbReference type="KEGG" id="cch:Cag_0968"/>
<dbReference type="eggNOG" id="ENOG5032SXV">
    <property type="taxonomic scope" value="Bacteria"/>
</dbReference>
<organism evidence="2">
    <name type="scientific">Chlorobium chlorochromatii (strain CaD3)</name>
    <dbReference type="NCBI Taxonomy" id="340177"/>
    <lineage>
        <taxon>Bacteria</taxon>
        <taxon>Pseudomonadati</taxon>
        <taxon>Chlorobiota</taxon>
        <taxon>Chlorobiia</taxon>
        <taxon>Chlorobiales</taxon>
        <taxon>Chlorobiaceae</taxon>
        <taxon>Chlorobium/Pelodictyon group</taxon>
        <taxon>Chlorobium</taxon>
    </lineage>
</organism>
<evidence type="ECO:0000313" key="2">
    <source>
        <dbReference type="EMBL" id="ABB28231.1"/>
    </source>
</evidence>
<feature type="region of interest" description="Disordered" evidence="1">
    <location>
        <begin position="110"/>
        <end position="139"/>
    </location>
</feature>
<feature type="compositionally biased region" description="Polar residues" evidence="1">
    <location>
        <begin position="130"/>
        <end position="139"/>
    </location>
</feature>
<gene>
    <name evidence="2" type="ordered locus">Cag_0968</name>
</gene>
<evidence type="ECO:0008006" key="3">
    <source>
        <dbReference type="Google" id="ProtNLM"/>
    </source>
</evidence>
<protein>
    <recommendedName>
        <fullName evidence="3">DUF3127 domain-containing protein</fullName>
    </recommendedName>
</protein>
<dbReference type="Pfam" id="PF11325">
    <property type="entry name" value="DUF3127"/>
    <property type="match status" value="1"/>
</dbReference>
<reference evidence="2" key="1">
    <citation type="submission" date="2005-08" db="EMBL/GenBank/DDBJ databases">
        <title>Complete sequence of Chlorobium chlorochromatii CaD3.</title>
        <authorList>
            <person name="Copeland A."/>
            <person name="Lucas S."/>
            <person name="Lapidus A."/>
            <person name="Barry K."/>
            <person name="Detter J.C."/>
            <person name="Glavina T."/>
            <person name="Hammon N."/>
            <person name="Israni S."/>
            <person name="Pitluck S."/>
            <person name="Bryant D."/>
            <person name="Schmutz J."/>
            <person name="Larimer F."/>
            <person name="Land M."/>
            <person name="Kyrpides N."/>
            <person name="Ivanova N."/>
            <person name="Richardson P."/>
        </authorList>
    </citation>
    <scope>NUCLEOTIDE SEQUENCE [LARGE SCALE GENOMIC DNA]</scope>
    <source>
        <strain evidence="2">CaD3</strain>
    </source>
</reference>
<proteinExistence type="predicted"/>
<dbReference type="STRING" id="340177.Cag_0968"/>
<dbReference type="HOGENOM" id="CLU_109792_1_1_10"/>
<evidence type="ECO:0000256" key="1">
    <source>
        <dbReference type="SAM" id="MobiDB-lite"/>
    </source>
</evidence>
<dbReference type="AlphaFoldDB" id="Q3ARZ4"/>
<accession>Q3ARZ4</accession>